<evidence type="ECO:0000256" key="4">
    <source>
        <dbReference type="ARBA" id="ARBA00012483"/>
    </source>
</evidence>
<comment type="catalytic activity">
    <reaction evidence="1 16">
        <text>S-ubiquitinyl-[E2 ubiquitin-conjugating enzyme]-L-cysteine + [acceptor protein]-L-lysine = [E2 ubiquitin-conjugating enzyme]-L-cysteine + N(6)-ubiquitinyl-[acceptor protein]-L-lysine.</text>
        <dbReference type="EC" id="2.3.2.27"/>
    </reaction>
</comment>
<gene>
    <name evidence="19 21" type="ORF">BDZ99DRAFT_452809</name>
</gene>
<dbReference type="Proteomes" id="UP000504636">
    <property type="component" value="Unplaced"/>
</dbReference>
<evidence type="ECO:0000259" key="18">
    <source>
        <dbReference type="PROSITE" id="PS50089"/>
    </source>
</evidence>
<evidence type="ECO:0000256" key="8">
    <source>
        <dbReference type="ARBA" id="ARBA00022763"/>
    </source>
</evidence>
<dbReference type="Gene3D" id="1.10.10.10">
    <property type="entry name" value="Winged helix-like DNA-binding domain superfamily/Winged helix DNA-binding domain"/>
    <property type="match status" value="1"/>
</dbReference>
<keyword evidence="6 16" id="KW-0808">Transferase</keyword>
<reference evidence="21" key="2">
    <citation type="submission" date="2020-04" db="EMBL/GenBank/DDBJ databases">
        <authorList>
            <consortium name="NCBI Genome Project"/>
        </authorList>
    </citation>
    <scope>NUCLEOTIDE SEQUENCE</scope>
    <source>
        <strain evidence="21">CBS 304.34</strain>
    </source>
</reference>
<evidence type="ECO:0000256" key="17">
    <source>
        <dbReference type="SAM" id="MobiDB-lite"/>
    </source>
</evidence>
<evidence type="ECO:0000256" key="1">
    <source>
        <dbReference type="ARBA" id="ARBA00000900"/>
    </source>
</evidence>
<evidence type="ECO:0000256" key="9">
    <source>
        <dbReference type="ARBA" id="ARBA00022771"/>
    </source>
</evidence>
<feature type="region of interest" description="Disordered" evidence="17">
    <location>
        <begin position="139"/>
        <end position="160"/>
    </location>
</feature>
<dbReference type="InterPro" id="IPR001841">
    <property type="entry name" value="Znf_RING"/>
</dbReference>
<accession>A0A6A6Y505</accession>
<dbReference type="GeneID" id="54459193"/>
<protein>
    <recommendedName>
        <fullName evidence="5 16">Non-structural maintenance of chromosomes element 1 homolog</fullName>
        <ecNumber evidence="4 16">2.3.2.27</ecNumber>
    </recommendedName>
</protein>
<dbReference type="Gene3D" id="3.90.1150.220">
    <property type="match status" value="1"/>
</dbReference>
<reference evidence="19 21" key="1">
    <citation type="journal article" date="2020" name="Stud. Mycol.">
        <title>101 Dothideomycetes genomes: a test case for predicting lifestyles and emergence of pathogens.</title>
        <authorList>
            <person name="Haridas S."/>
            <person name="Albert R."/>
            <person name="Binder M."/>
            <person name="Bloem J."/>
            <person name="Labutti K."/>
            <person name="Salamov A."/>
            <person name="Andreopoulos B."/>
            <person name="Baker S."/>
            <person name="Barry K."/>
            <person name="Bills G."/>
            <person name="Bluhm B."/>
            <person name="Cannon C."/>
            <person name="Castanera R."/>
            <person name="Culley D."/>
            <person name="Daum C."/>
            <person name="Ezra D."/>
            <person name="Gonzalez J."/>
            <person name="Henrissat B."/>
            <person name="Kuo A."/>
            <person name="Liang C."/>
            <person name="Lipzen A."/>
            <person name="Lutzoni F."/>
            <person name="Magnuson J."/>
            <person name="Mondo S."/>
            <person name="Nolan M."/>
            <person name="Ohm R."/>
            <person name="Pangilinan J."/>
            <person name="Park H.-J."/>
            <person name="Ramirez L."/>
            <person name="Alfaro M."/>
            <person name="Sun H."/>
            <person name="Tritt A."/>
            <person name="Yoshinaga Y."/>
            <person name="Zwiers L.-H."/>
            <person name="Turgeon B."/>
            <person name="Goodwin S."/>
            <person name="Spatafora J."/>
            <person name="Crous P."/>
            <person name="Grigoriev I."/>
        </authorList>
    </citation>
    <scope>NUCLEOTIDE SEQUENCE</scope>
    <source>
        <strain evidence="19 21">CBS 304.34</strain>
    </source>
</reference>
<evidence type="ECO:0000313" key="20">
    <source>
        <dbReference type="Proteomes" id="UP000504636"/>
    </source>
</evidence>
<dbReference type="GO" id="GO:0061630">
    <property type="term" value="F:ubiquitin protein ligase activity"/>
    <property type="evidence" value="ECO:0007669"/>
    <property type="project" value="UniProtKB-EC"/>
</dbReference>
<keyword evidence="10 16" id="KW-0833">Ubl conjugation pathway</keyword>
<evidence type="ECO:0000256" key="16">
    <source>
        <dbReference type="RuleBase" id="RU368018"/>
    </source>
</evidence>
<dbReference type="InterPro" id="IPR036388">
    <property type="entry name" value="WH-like_DNA-bd_sf"/>
</dbReference>
<dbReference type="PANTHER" id="PTHR20973">
    <property type="entry name" value="NON-SMC ELEMENT 1-RELATED"/>
    <property type="match status" value="1"/>
</dbReference>
<name>A0A6A6Y505_9PEZI</name>
<evidence type="ECO:0000313" key="19">
    <source>
        <dbReference type="EMBL" id="KAF2803740.1"/>
    </source>
</evidence>
<comment type="subunit">
    <text evidence="16">Component of the Smc5-Smc6 complex.</text>
</comment>
<dbReference type="AlphaFoldDB" id="A0A6A6Y505"/>
<feature type="region of interest" description="Disordered" evidence="17">
    <location>
        <begin position="284"/>
        <end position="321"/>
    </location>
</feature>
<keyword evidence="12 16" id="KW-0233">DNA recombination</keyword>
<dbReference type="GO" id="GO:0008270">
    <property type="term" value="F:zinc ion binding"/>
    <property type="evidence" value="ECO:0007669"/>
    <property type="project" value="UniProtKB-KW"/>
</dbReference>
<keyword evidence="8 16" id="KW-0227">DNA damage</keyword>
<evidence type="ECO:0000256" key="15">
    <source>
        <dbReference type="PROSITE-ProRule" id="PRU00175"/>
    </source>
</evidence>
<dbReference type="InterPro" id="IPR013083">
    <property type="entry name" value="Znf_RING/FYVE/PHD"/>
</dbReference>
<comment type="similarity">
    <text evidence="3 16">Belongs to the NSE1 family.</text>
</comment>
<evidence type="ECO:0000256" key="6">
    <source>
        <dbReference type="ARBA" id="ARBA00022679"/>
    </source>
</evidence>
<keyword evidence="13 16" id="KW-0234">DNA repair</keyword>
<keyword evidence="7 16" id="KW-0479">Metal-binding</keyword>
<dbReference type="OrthoDB" id="185455at2759"/>
<organism evidence="19">
    <name type="scientific">Mytilinidion resinicola</name>
    <dbReference type="NCBI Taxonomy" id="574789"/>
    <lineage>
        <taxon>Eukaryota</taxon>
        <taxon>Fungi</taxon>
        <taxon>Dikarya</taxon>
        <taxon>Ascomycota</taxon>
        <taxon>Pezizomycotina</taxon>
        <taxon>Dothideomycetes</taxon>
        <taxon>Pleosporomycetidae</taxon>
        <taxon>Mytilinidiales</taxon>
        <taxon>Mytilinidiaceae</taxon>
        <taxon>Mytilinidion</taxon>
    </lineage>
</organism>
<evidence type="ECO:0000256" key="3">
    <source>
        <dbReference type="ARBA" id="ARBA00010258"/>
    </source>
</evidence>
<dbReference type="EMBL" id="MU003716">
    <property type="protein sequence ID" value="KAF2803740.1"/>
    <property type="molecule type" value="Genomic_DNA"/>
</dbReference>
<dbReference type="RefSeq" id="XP_033570704.1">
    <property type="nucleotide sequence ID" value="XM_033718300.1"/>
</dbReference>
<dbReference type="Gene3D" id="3.30.40.10">
    <property type="entry name" value="Zinc/RING finger domain, C3HC4 (zinc finger)"/>
    <property type="match status" value="1"/>
</dbReference>
<sequence>MANVEDPYNHSHRAFLQAFLAHSVLTFEELKPILAAILSVHDDREILPNDITEPDVSTFIHTLNSKLAPVDYEIRPARSQKDHSTSYVLVNLTSDAVTQLATTHSPDEIAFVKRVLDAMFETHNTHKHEVMAITRMQARHLSKPPRTSVANEDGGTQTQSTAAHGLTLPQAEKMLDDMVEEGWFEKSAAGYYSLSSRALAELRDWLRETYNEMPGEGDDDEAVIRIRNCEACTEIVTVGQRCSNHDCGCRLHDICTQRLFRSQAANTRRCPKCKEEWTGRDFVGEKATKRNGSYRQHGSTASSRQIVQNGLGRDSSEDDEE</sequence>
<proteinExistence type="inferred from homology"/>
<dbReference type="GO" id="GO:0005634">
    <property type="term" value="C:nucleus"/>
    <property type="evidence" value="ECO:0007669"/>
    <property type="project" value="UniProtKB-SubCell"/>
</dbReference>
<keyword evidence="11 16" id="KW-0862">Zinc</keyword>
<evidence type="ECO:0000256" key="10">
    <source>
        <dbReference type="ARBA" id="ARBA00022786"/>
    </source>
</evidence>
<evidence type="ECO:0000313" key="21">
    <source>
        <dbReference type="RefSeq" id="XP_033570704.1"/>
    </source>
</evidence>
<evidence type="ECO:0000256" key="13">
    <source>
        <dbReference type="ARBA" id="ARBA00023204"/>
    </source>
</evidence>
<dbReference type="GO" id="GO:0030915">
    <property type="term" value="C:Smc5-Smc6 complex"/>
    <property type="evidence" value="ECO:0007669"/>
    <property type="project" value="UniProtKB-UniRule"/>
</dbReference>
<evidence type="ECO:0000256" key="5">
    <source>
        <dbReference type="ARBA" id="ARBA00019422"/>
    </source>
</evidence>
<keyword evidence="20" id="KW-1185">Reference proteome</keyword>
<reference evidence="21" key="3">
    <citation type="submission" date="2025-04" db="UniProtKB">
        <authorList>
            <consortium name="RefSeq"/>
        </authorList>
    </citation>
    <scope>IDENTIFICATION</scope>
    <source>
        <strain evidence="21">CBS 304.34</strain>
    </source>
</reference>
<feature type="compositionally biased region" description="Polar residues" evidence="17">
    <location>
        <begin position="148"/>
        <end position="160"/>
    </location>
</feature>
<dbReference type="PANTHER" id="PTHR20973:SF0">
    <property type="entry name" value="NON-STRUCTURAL MAINTENANCE OF CHROMOSOMES ELEMENT 1 HOMOLOG"/>
    <property type="match status" value="1"/>
</dbReference>
<dbReference type="EC" id="2.3.2.27" evidence="4 16"/>
<dbReference type="PROSITE" id="PS50089">
    <property type="entry name" value="ZF_RING_2"/>
    <property type="match status" value="1"/>
</dbReference>
<keyword evidence="14 16" id="KW-0539">Nucleus</keyword>
<dbReference type="CDD" id="cd16493">
    <property type="entry name" value="RING-CH-C4HC3_NSE1"/>
    <property type="match status" value="1"/>
</dbReference>
<dbReference type="InterPro" id="IPR014857">
    <property type="entry name" value="Nse1_RING_C4HC3-type"/>
</dbReference>
<feature type="domain" description="RING-type" evidence="18">
    <location>
        <begin position="229"/>
        <end position="274"/>
    </location>
</feature>
<feature type="compositionally biased region" description="Polar residues" evidence="17">
    <location>
        <begin position="290"/>
        <end position="308"/>
    </location>
</feature>
<evidence type="ECO:0000256" key="2">
    <source>
        <dbReference type="ARBA" id="ARBA00004123"/>
    </source>
</evidence>
<dbReference type="Pfam" id="PF08746">
    <property type="entry name" value="zf-RING-like"/>
    <property type="match status" value="1"/>
</dbReference>
<keyword evidence="9 15" id="KW-0863">Zinc-finger</keyword>
<comment type="function">
    <text evidence="16">Acts in a DNA repair pathway for removal of UV-induced DNA damage that is distinct from classical nucleotide excision repair and in repair of ionizing radiation damage. Functions in homologous recombination repair of DNA double strand breaks and in recovery of stalled replication forks.</text>
</comment>
<evidence type="ECO:0000256" key="11">
    <source>
        <dbReference type="ARBA" id="ARBA00022833"/>
    </source>
</evidence>
<comment type="subcellular location">
    <subcellularLocation>
        <location evidence="2 16">Nucleus</location>
    </subcellularLocation>
</comment>
<dbReference type="Pfam" id="PF07574">
    <property type="entry name" value="SMC_Nse1"/>
    <property type="match status" value="1"/>
</dbReference>
<dbReference type="InterPro" id="IPR011513">
    <property type="entry name" value="Nse1"/>
</dbReference>
<evidence type="ECO:0000256" key="12">
    <source>
        <dbReference type="ARBA" id="ARBA00023172"/>
    </source>
</evidence>
<evidence type="ECO:0000256" key="14">
    <source>
        <dbReference type="ARBA" id="ARBA00023242"/>
    </source>
</evidence>
<evidence type="ECO:0000256" key="7">
    <source>
        <dbReference type="ARBA" id="ARBA00022723"/>
    </source>
</evidence>
<dbReference type="GO" id="GO:0000724">
    <property type="term" value="P:double-strand break repair via homologous recombination"/>
    <property type="evidence" value="ECO:0007669"/>
    <property type="project" value="TreeGrafter"/>
</dbReference>